<dbReference type="RefSeq" id="WP_239264629.1">
    <property type="nucleotide sequence ID" value="NZ_JAKRCV010000033.1"/>
</dbReference>
<reference evidence="2 3" key="1">
    <citation type="submission" date="2022-02" db="EMBL/GenBank/DDBJ databases">
        <title>Uncovering new skin microbiome diversity through culturing and metagenomics.</title>
        <authorList>
            <person name="Conlan S."/>
            <person name="Deming C."/>
            <person name="Nisc Comparative Sequencing Program N."/>
            <person name="Segre J.A."/>
        </authorList>
    </citation>
    <scope>NUCLEOTIDE SEQUENCE [LARGE SCALE GENOMIC DNA]</scope>
    <source>
        <strain evidence="2 3">ACRQZ</strain>
    </source>
</reference>
<gene>
    <name evidence="2" type="ORF">MHL29_10955</name>
</gene>
<organism evidence="2 3">
    <name type="scientific">Arsenicicoccus bolidensis</name>
    <dbReference type="NCBI Taxonomy" id="229480"/>
    <lineage>
        <taxon>Bacteria</taxon>
        <taxon>Bacillati</taxon>
        <taxon>Actinomycetota</taxon>
        <taxon>Actinomycetes</taxon>
        <taxon>Micrococcales</taxon>
        <taxon>Intrasporangiaceae</taxon>
        <taxon>Arsenicicoccus</taxon>
    </lineage>
</organism>
<evidence type="ECO:0000256" key="1">
    <source>
        <dbReference type="SAM" id="MobiDB-lite"/>
    </source>
</evidence>
<sequence>MNTMTSRYPDDRDLARVQQELDVLRVPVAAAYSHQAPSARLPDMRPTAPARDVIDRSRAGRPSHGTRASSSTRWPSWVARLLHHGVVPPTGC</sequence>
<proteinExistence type="predicted"/>
<keyword evidence="3" id="KW-1185">Reference proteome</keyword>
<protein>
    <submittedName>
        <fullName evidence="2">Uncharacterized protein</fullName>
    </submittedName>
</protein>
<feature type="region of interest" description="Disordered" evidence="1">
    <location>
        <begin position="36"/>
        <end position="72"/>
    </location>
</feature>
<name>A0ABS9Q3D3_9MICO</name>
<evidence type="ECO:0000313" key="3">
    <source>
        <dbReference type="Proteomes" id="UP001521931"/>
    </source>
</evidence>
<accession>A0ABS9Q3D3</accession>
<evidence type="ECO:0000313" key="2">
    <source>
        <dbReference type="EMBL" id="MCG7322395.1"/>
    </source>
</evidence>
<dbReference type="Proteomes" id="UP001521931">
    <property type="component" value="Unassembled WGS sequence"/>
</dbReference>
<dbReference type="EMBL" id="JAKRCV010000033">
    <property type="protein sequence ID" value="MCG7322395.1"/>
    <property type="molecule type" value="Genomic_DNA"/>
</dbReference>
<comment type="caution">
    <text evidence="2">The sequence shown here is derived from an EMBL/GenBank/DDBJ whole genome shotgun (WGS) entry which is preliminary data.</text>
</comment>